<dbReference type="EMBL" id="CP093346">
    <property type="protein sequence ID" value="WOG95352.1"/>
    <property type="molecule type" value="Genomic_DNA"/>
</dbReference>
<dbReference type="Proteomes" id="UP000077755">
    <property type="component" value="Chromosome 4"/>
</dbReference>
<reference evidence="2" key="2">
    <citation type="submission" date="2022-03" db="EMBL/GenBank/DDBJ databases">
        <title>Draft title - Genomic analysis of global carrot germplasm unveils the trajectory of domestication and the origin of high carotenoid orange carrot.</title>
        <authorList>
            <person name="Iorizzo M."/>
            <person name="Ellison S."/>
            <person name="Senalik D."/>
            <person name="Macko-Podgorni A."/>
            <person name="Grzebelus D."/>
            <person name="Bostan H."/>
            <person name="Rolling W."/>
            <person name="Curaba J."/>
            <person name="Simon P."/>
        </authorList>
    </citation>
    <scope>NUCLEOTIDE SEQUENCE</scope>
    <source>
        <tissue evidence="2">Leaf</tissue>
    </source>
</reference>
<organism evidence="2 3">
    <name type="scientific">Daucus carota subsp. sativus</name>
    <name type="common">Carrot</name>
    <dbReference type="NCBI Taxonomy" id="79200"/>
    <lineage>
        <taxon>Eukaryota</taxon>
        <taxon>Viridiplantae</taxon>
        <taxon>Streptophyta</taxon>
        <taxon>Embryophyta</taxon>
        <taxon>Tracheophyta</taxon>
        <taxon>Spermatophyta</taxon>
        <taxon>Magnoliopsida</taxon>
        <taxon>eudicotyledons</taxon>
        <taxon>Gunneridae</taxon>
        <taxon>Pentapetalae</taxon>
        <taxon>asterids</taxon>
        <taxon>campanulids</taxon>
        <taxon>Apiales</taxon>
        <taxon>Apiaceae</taxon>
        <taxon>Apioideae</taxon>
        <taxon>Scandiceae</taxon>
        <taxon>Daucinae</taxon>
        <taxon>Daucus</taxon>
        <taxon>Daucus sect. Daucus</taxon>
    </lineage>
</organism>
<protein>
    <recommendedName>
        <fullName evidence="1">TTF-type domain-containing protein</fullName>
    </recommendedName>
</protein>
<dbReference type="PANTHER" id="PTHR45749:SF35">
    <property type="entry name" value="AC-LIKE TRANSPOSASE-RELATED"/>
    <property type="match status" value="1"/>
</dbReference>
<evidence type="ECO:0000259" key="1">
    <source>
        <dbReference type="SMART" id="SM00597"/>
    </source>
</evidence>
<sequence length="193" mass="22798">MIDLLVKNGPKRGHSLIKGPKDNFSRLFTTNLYTRVLSNIEKCDRDWFVYSKELDRIFYFCCKIFKKGIGRGQLTNEGFSNWGHVGLRLKEHETSIDHVKNMITCYELRLRFQKNETLDKTTQTLIEKEKYHRKKVLHRVISIIKYLAKHNLAFLSNFLGLVQMLAEYDPIIQEHVRRVTSTEINSHYLGHNI</sequence>
<evidence type="ECO:0000313" key="2">
    <source>
        <dbReference type="EMBL" id="WOG95352.1"/>
    </source>
</evidence>
<reference evidence="2" key="1">
    <citation type="journal article" date="2016" name="Nat. Genet.">
        <title>A high-quality carrot genome assembly provides new insights into carotenoid accumulation and asterid genome evolution.</title>
        <authorList>
            <person name="Iorizzo M."/>
            <person name="Ellison S."/>
            <person name="Senalik D."/>
            <person name="Zeng P."/>
            <person name="Satapoomin P."/>
            <person name="Huang J."/>
            <person name="Bowman M."/>
            <person name="Iovene M."/>
            <person name="Sanseverino W."/>
            <person name="Cavagnaro P."/>
            <person name="Yildiz M."/>
            <person name="Macko-Podgorni A."/>
            <person name="Moranska E."/>
            <person name="Grzebelus E."/>
            <person name="Grzebelus D."/>
            <person name="Ashrafi H."/>
            <person name="Zheng Z."/>
            <person name="Cheng S."/>
            <person name="Spooner D."/>
            <person name="Van Deynze A."/>
            <person name="Simon P."/>
        </authorList>
    </citation>
    <scope>NUCLEOTIDE SEQUENCE</scope>
    <source>
        <tissue evidence="2">Leaf</tissue>
    </source>
</reference>
<proteinExistence type="predicted"/>
<name>A0AAF0WT83_DAUCS</name>
<dbReference type="AlphaFoldDB" id="A0AAF0WT83"/>
<dbReference type="SMART" id="SM00597">
    <property type="entry name" value="ZnF_TTF"/>
    <property type="match status" value="1"/>
</dbReference>
<evidence type="ECO:0000313" key="3">
    <source>
        <dbReference type="Proteomes" id="UP000077755"/>
    </source>
</evidence>
<dbReference type="PANTHER" id="PTHR45749">
    <property type="match status" value="1"/>
</dbReference>
<keyword evidence="3" id="KW-1185">Reference proteome</keyword>
<feature type="domain" description="TTF-type" evidence="1">
    <location>
        <begin position="32"/>
        <end position="117"/>
    </location>
</feature>
<dbReference type="InterPro" id="IPR006580">
    <property type="entry name" value="Znf_TTF"/>
</dbReference>
<accession>A0AAF0WT83</accession>
<gene>
    <name evidence="2" type="ORF">DCAR_0414667</name>
</gene>